<dbReference type="EMBL" id="JABBWE010000002">
    <property type="protein sequence ID" value="KAG1806342.1"/>
    <property type="molecule type" value="Genomic_DNA"/>
</dbReference>
<dbReference type="AlphaFoldDB" id="A0A9P7DYT9"/>
<keyword evidence="3" id="KW-1185">Reference proteome</keyword>
<dbReference type="GeneID" id="64593317"/>
<reference evidence="2" key="1">
    <citation type="journal article" date="2020" name="New Phytol.">
        <title>Comparative genomics reveals dynamic genome evolution in host specialist ectomycorrhizal fungi.</title>
        <authorList>
            <person name="Lofgren L.A."/>
            <person name="Nguyen N.H."/>
            <person name="Vilgalys R."/>
            <person name="Ruytinx J."/>
            <person name="Liao H.L."/>
            <person name="Branco S."/>
            <person name="Kuo A."/>
            <person name="LaButti K."/>
            <person name="Lipzen A."/>
            <person name="Andreopoulos W."/>
            <person name="Pangilinan J."/>
            <person name="Riley R."/>
            <person name="Hundley H."/>
            <person name="Na H."/>
            <person name="Barry K."/>
            <person name="Grigoriev I.V."/>
            <person name="Stajich J.E."/>
            <person name="Kennedy P.G."/>
        </authorList>
    </citation>
    <scope>NUCLEOTIDE SEQUENCE</scope>
    <source>
        <strain evidence="2">S12</strain>
    </source>
</reference>
<dbReference type="Proteomes" id="UP000719766">
    <property type="component" value="Unassembled WGS sequence"/>
</dbReference>
<sequence>MRKKNDGALRQSIRELGERRLPSKRPNNSAARERKPRTQHVPPVRLQKHGLAKKDSVPNDWHEWLRKSGADNDIGTALPLAMDAPCIKHFSGSDSLPSVLNVYRQSGVSKTRSSHEWAGNIDHAQGWRQAQGVGGDISDRLEQQLKKTKFEYSIRQDRAISSHRRIASYFTTIEQRLISIQSQPPKPFAGRSQSFSDSPLLRAVKTGNVAASTSLGTGATIGPVQADTRKHRRRSQSTLYSEVRNIYRCNTRDCNTSDTACLRVE</sequence>
<evidence type="ECO:0000313" key="3">
    <source>
        <dbReference type="Proteomes" id="UP000719766"/>
    </source>
</evidence>
<comment type="caution">
    <text evidence="2">The sequence shown here is derived from an EMBL/GenBank/DDBJ whole genome shotgun (WGS) entry which is preliminary data.</text>
</comment>
<accession>A0A9P7DYT9</accession>
<feature type="compositionally biased region" description="Basic and acidic residues" evidence="1">
    <location>
        <begin position="1"/>
        <end position="21"/>
    </location>
</feature>
<evidence type="ECO:0000313" key="2">
    <source>
        <dbReference type="EMBL" id="KAG1806342.1"/>
    </source>
</evidence>
<evidence type="ECO:0000256" key="1">
    <source>
        <dbReference type="SAM" id="MobiDB-lite"/>
    </source>
</evidence>
<organism evidence="2 3">
    <name type="scientific">Suillus plorans</name>
    <dbReference type="NCBI Taxonomy" id="116603"/>
    <lineage>
        <taxon>Eukaryota</taxon>
        <taxon>Fungi</taxon>
        <taxon>Dikarya</taxon>
        <taxon>Basidiomycota</taxon>
        <taxon>Agaricomycotina</taxon>
        <taxon>Agaricomycetes</taxon>
        <taxon>Agaricomycetidae</taxon>
        <taxon>Boletales</taxon>
        <taxon>Suillineae</taxon>
        <taxon>Suillaceae</taxon>
        <taxon>Suillus</taxon>
    </lineage>
</organism>
<gene>
    <name evidence="2" type="ORF">HD556DRAFT_1302845</name>
</gene>
<proteinExistence type="predicted"/>
<name>A0A9P7DYT9_9AGAM</name>
<feature type="region of interest" description="Disordered" evidence="1">
    <location>
        <begin position="1"/>
        <end position="57"/>
    </location>
</feature>
<dbReference type="RefSeq" id="XP_041166813.1">
    <property type="nucleotide sequence ID" value="XM_041299553.1"/>
</dbReference>
<protein>
    <submittedName>
        <fullName evidence="2">Uncharacterized protein</fullName>
    </submittedName>
</protein>